<name>A0A0J7IWU4_9FLAO</name>
<dbReference type="SUPFAM" id="SSF52540">
    <property type="entry name" value="P-loop containing nucleoside triphosphate hydrolases"/>
    <property type="match status" value="1"/>
</dbReference>
<comment type="caution">
    <text evidence="2">The sequence shown here is derived from an EMBL/GenBank/DDBJ whole genome shotgun (WGS) entry which is preliminary data.</text>
</comment>
<evidence type="ECO:0000256" key="1">
    <source>
        <dbReference type="SAM" id="Coils"/>
    </source>
</evidence>
<dbReference type="Proteomes" id="UP000035900">
    <property type="component" value="Unassembled WGS sequence"/>
</dbReference>
<dbReference type="RefSeq" id="WP_048500448.1">
    <property type="nucleotide sequence ID" value="NZ_LFNG01000022.1"/>
</dbReference>
<reference evidence="2 3" key="1">
    <citation type="journal article" date="2004" name="Int. J. Syst. Evol. Microbiol.">
        <title>Kaistella koreensis gen. nov., sp. nov., a novel member of the Chryseobacterium-Bergeyella-Riemerella branch.</title>
        <authorList>
            <person name="Kim M.K."/>
            <person name="Im W.T."/>
            <person name="Shin Y.K."/>
            <person name="Lim J.H."/>
            <person name="Kim S.H."/>
            <person name="Lee B.C."/>
            <person name="Park M.Y."/>
            <person name="Lee K.Y."/>
            <person name="Lee S.T."/>
        </authorList>
    </citation>
    <scope>NUCLEOTIDE SEQUENCE [LARGE SCALE GENOMIC DNA]</scope>
    <source>
        <strain evidence="2 3">CCUG 49689</strain>
    </source>
</reference>
<evidence type="ECO:0000313" key="2">
    <source>
        <dbReference type="EMBL" id="KMQ70301.1"/>
    </source>
</evidence>
<feature type="coiled-coil region" evidence="1">
    <location>
        <begin position="114"/>
        <end position="141"/>
    </location>
</feature>
<dbReference type="PATRIC" id="fig|1304281.5.peg.2763"/>
<keyword evidence="1" id="KW-0175">Coiled coil</keyword>
<gene>
    <name evidence="2" type="ORF">ACM44_12820</name>
</gene>
<dbReference type="AlphaFoldDB" id="A0A0J7IWU4"/>
<dbReference type="OrthoDB" id="8432819at2"/>
<proteinExistence type="predicted"/>
<accession>A0A0J7IWU4</accession>
<keyword evidence="3" id="KW-1185">Reference proteome</keyword>
<dbReference type="Gene3D" id="3.40.50.300">
    <property type="entry name" value="P-loop containing nucleotide triphosphate hydrolases"/>
    <property type="match status" value="1"/>
</dbReference>
<sequence length="507" mass="58337">MINSPEVKELINLIKDSFRVRPNQNPIYIDFSNNLERLKAKQHQIIFGRRGSGKSCLLVHFKNTISDNDSLEIYIEADEIKRLGYPDILTRLLLSIMEKIVTSRNWWQKIVYSKSKLNKSIKNLRKLLDQAENRQVKQEENQTTNYSTKAEKGIFSGSFGKSNSLGKLSEFQESKLDTLERYLSDYKNALKEEIKRRNIQTVYILLDDFYLIKKERQPDVVDYLHRLVRGTEMYLKIGTVKHRTTLVRNEEQTIGVVLNQDIEPINLDRTLENLTAPTQFLSNLLNSLGKKVGLNNPAIDLFNPQALEKLVIASGGVPRDFLTILADAIENAISQNKNHITPTNVWKSASSFSYQNKLKDLRVDVGADAQSIEKVFRDILKFCIVDKKRTSFLVAQEEAQKEINLHELILQLMDGKLLHIIEPDTSAASNRPGRYEAYTLDFSLFMEPRKRGIEIVEFWNFDESGRRIGVRESPIYSLENAKNAISNEDDITTETLIDNFENEQSSL</sequence>
<organism evidence="2 3">
    <name type="scientific">Chryseobacterium koreense CCUG 49689</name>
    <dbReference type="NCBI Taxonomy" id="1304281"/>
    <lineage>
        <taxon>Bacteria</taxon>
        <taxon>Pseudomonadati</taxon>
        <taxon>Bacteroidota</taxon>
        <taxon>Flavobacteriia</taxon>
        <taxon>Flavobacteriales</taxon>
        <taxon>Weeksellaceae</taxon>
        <taxon>Chryseobacterium group</taxon>
        <taxon>Chryseobacterium</taxon>
    </lineage>
</organism>
<evidence type="ECO:0000313" key="3">
    <source>
        <dbReference type="Proteomes" id="UP000035900"/>
    </source>
</evidence>
<dbReference type="InterPro" id="IPR027417">
    <property type="entry name" value="P-loop_NTPase"/>
</dbReference>
<dbReference type="EMBL" id="LFNG01000022">
    <property type="protein sequence ID" value="KMQ70301.1"/>
    <property type="molecule type" value="Genomic_DNA"/>
</dbReference>
<dbReference type="STRING" id="1304281.ACM44_12820"/>
<protein>
    <submittedName>
        <fullName evidence="2">Uncharacterized protein</fullName>
    </submittedName>
</protein>